<feature type="repeat" description="PPR" evidence="2">
    <location>
        <begin position="169"/>
        <end position="199"/>
    </location>
</feature>
<dbReference type="InterPro" id="IPR011990">
    <property type="entry name" value="TPR-like_helical_dom_sf"/>
</dbReference>
<dbReference type="FunFam" id="1.25.40.10:FF:000090">
    <property type="entry name" value="Pentatricopeptide repeat-containing protein, chloroplastic"/>
    <property type="match status" value="1"/>
</dbReference>
<feature type="repeat" description="PPR" evidence="2">
    <location>
        <begin position="68"/>
        <end position="102"/>
    </location>
</feature>
<dbReference type="GO" id="GO:0003723">
    <property type="term" value="F:RNA binding"/>
    <property type="evidence" value="ECO:0007669"/>
    <property type="project" value="InterPro"/>
</dbReference>
<gene>
    <name evidence="3" type="ORF">F511_29519</name>
</gene>
<dbReference type="GO" id="GO:0009451">
    <property type="term" value="P:RNA modification"/>
    <property type="evidence" value="ECO:0007669"/>
    <property type="project" value="InterPro"/>
</dbReference>
<accession>A0A2Z7CY05</accession>
<evidence type="ECO:0000313" key="4">
    <source>
        <dbReference type="Proteomes" id="UP000250235"/>
    </source>
</evidence>
<proteinExistence type="predicted"/>
<dbReference type="PROSITE" id="PS51375">
    <property type="entry name" value="PPR"/>
    <property type="match status" value="6"/>
</dbReference>
<organism evidence="3 4">
    <name type="scientific">Dorcoceras hygrometricum</name>
    <dbReference type="NCBI Taxonomy" id="472368"/>
    <lineage>
        <taxon>Eukaryota</taxon>
        <taxon>Viridiplantae</taxon>
        <taxon>Streptophyta</taxon>
        <taxon>Embryophyta</taxon>
        <taxon>Tracheophyta</taxon>
        <taxon>Spermatophyta</taxon>
        <taxon>Magnoliopsida</taxon>
        <taxon>eudicotyledons</taxon>
        <taxon>Gunneridae</taxon>
        <taxon>Pentapetalae</taxon>
        <taxon>asterids</taxon>
        <taxon>lamiids</taxon>
        <taxon>Lamiales</taxon>
        <taxon>Gesneriaceae</taxon>
        <taxon>Didymocarpoideae</taxon>
        <taxon>Trichosporeae</taxon>
        <taxon>Loxocarpinae</taxon>
        <taxon>Dorcoceras</taxon>
    </lineage>
</organism>
<reference evidence="3 4" key="1">
    <citation type="journal article" date="2015" name="Proc. Natl. Acad. Sci. U.S.A.">
        <title>The resurrection genome of Boea hygrometrica: A blueprint for survival of dehydration.</title>
        <authorList>
            <person name="Xiao L."/>
            <person name="Yang G."/>
            <person name="Zhang L."/>
            <person name="Yang X."/>
            <person name="Zhao S."/>
            <person name="Ji Z."/>
            <person name="Zhou Q."/>
            <person name="Hu M."/>
            <person name="Wang Y."/>
            <person name="Chen M."/>
            <person name="Xu Y."/>
            <person name="Jin H."/>
            <person name="Xiao X."/>
            <person name="Hu G."/>
            <person name="Bao F."/>
            <person name="Hu Y."/>
            <person name="Wan P."/>
            <person name="Li L."/>
            <person name="Deng X."/>
            <person name="Kuang T."/>
            <person name="Xiang C."/>
            <person name="Zhu J.K."/>
            <person name="Oliver M.J."/>
            <person name="He Y."/>
        </authorList>
    </citation>
    <scope>NUCLEOTIDE SEQUENCE [LARGE SCALE GENOMIC DNA]</scope>
    <source>
        <strain evidence="4">cv. XS01</strain>
    </source>
</reference>
<dbReference type="Pfam" id="PF01535">
    <property type="entry name" value="PPR"/>
    <property type="match status" value="6"/>
</dbReference>
<feature type="repeat" description="PPR" evidence="2">
    <location>
        <begin position="200"/>
        <end position="234"/>
    </location>
</feature>
<dbReference type="OrthoDB" id="185373at2759"/>
<dbReference type="EMBL" id="KQ991573">
    <property type="protein sequence ID" value="KZV51693.1"/>
    <property type="molecule type" value="Genomic_DNA"/>
</dbReference>
<dbReference type="Pfam" id="PF13041">
    <property type="entry name" value="PPR_2"/>
    <property type="match status" value="2"/>
</dbReference>
<name>A0A2Z7CY05_9LAMI</name>
<protein>
    <submittedName>
        <fullName evidence="3">Pentatricopeptide repeat-containing protein-like</fullName>
    </submittedName>
</protein>
<dbReference type="Gene3D" id="1.25.40.10">
    <property type="entry name" value="Tetratricopeptide repeat domain"/>
    <property type="match status" value="5"/>
</dbReference>
<dbReference type="SUPFAM" id="SSF48452">
    <property type="entry name" value="TPR-like"/>
    <property type="match status" value="1"/>
</dbReference>
<evidence type="ECO:0000256" key="2">
    <source>
        <dbReference type="PROSITE-ProRule" id="PRU00708"/>
    </source>
</evidence>
<feature type="repeat" description="PPR" evidence="2">
    <location>
        <begin position="396"/>
        <end position="430"/>
    </location>
</feature>
<feature type="repeat" description="PPR" evidence="2">
    <location>
        <begin position="431"/>
        <end position="465"/>
    </location>
</feature>
<dbReference type="PANTHER" id="PTHR47926:SF545">
    <property type="entry name" value="PENTACOTRIPEPTIDE-REPEAT REGION OF PRORP DOMAIN-CONTAINING PROTEIN"/>
    <property type="match status" value="1"/>
</dbReference>
<dbReference type="PANTHER" id="PTHR47926">
    <property type="entry name" value="PENTATRICOPEPTIDE REPEAT-CONTAINING PROTEIN"/>
    <property type="match status" value="1"/>
</dbReference>
<evidence type="ECO:0000256" key="1">
    <source>
        <dbReference type="ARBA" id="ARBA00022737"/>
    </source>
</evidence>
<evidence type="ECO:0000313" key="3">
    <source>
        <dbReference type="EMBL" id="KZV51693.1"/>
    </source>
</evidence>
<dbReference type="NCBIfam" id="TIGR00756">
    <property type="entry name" value="PPR"/>
    <property type="match status" value="8"/>
</dbReference>
<dbReference type="Proteomes" id="UP000250235">
    <property type="component" value="Unassembled WGS sequence"/>
</dbReference>
<keyword evidence="4" id="KW-1185">Reference proteome</keyword>
<feature type="repeat" description="PPR" evidence="2">
    <location>
        <begin position="262"/>
        <end position="296"/>
    </location>
</feature>
<dbReference type="InterPro" id="IPR046960">
    <property type="entry name" value="PPR_At4g14850-like_plant"/>
</dbReference>
<dbReference type="AlphaFoldDB" id="A0A2Z7CY05"/>
<keyword evidence="1" id="KW-0677">Repeat</keyword>
<sequence>MQTPKLTTLLCESLTIKQAKQIHCQILINGDRNIESLLVRQTLKSAGNCSPRTIHYVESILKCLQTPDVWSTSFTIRHLSQHGLFQEAFSLYVRMHSSGFIPNTYAVSSALKACAKILCKVGGVMIHGQMQKLGFCEVVFVQTALLDFYLKVGGLEIARKVFDGISGKNVVSWNSMLAGYAKVGQLEMAHSLFDEMPVKDVISWNSMVSGYGRANNMEQAYELFRQMPERNFASWNAIITGYVDNGKLELARSFFEAMPQRNTISYIQMISAYSKYGYVESAKELFDQMGDKNQLLYNAMIACFAHNYRAKEAIQLFDDMLRQNTNLQPDKMTLASVISACAELGDLKLGTWIDSYMVEQGIVMDNHLATSFIDLYSKCGSIDKAYELFNGLHKKDVVSYTAMILGCGVNGRPRDAIRLFEETLDSEITPNQVTYTGILMAYNHVGHVEEGYNCFLSMQKHGVCPSVDHYAIVVDLLGRAGRLKEAHELIKKMPMPPHAGVWGALLLACSVYKDVELAEVAASKCFELEPDCTGYRSLLANIYASTGRWDDAERLRRSIQDKGYIRTPGSSWTDCVQTNLVAADAHF</sequence>
<dbReference type="InterPro" id="IPR046848">
    <property type="entry name" value="E_motif"/>
</dbReference>
<dbReference type="InterPro" id="IPR002885">
    <property type="entry name" value="PPR_rpt"/>
</dbReference>
<dbReference type="Pfam" id="PF20431">
    <property type="entry name" value="E_motif"/>
    <property type="match status" value="1"/>
</dbReference>